<dbReference type="RefSeq" id="WP_420905180.1">
    <property type="nucleotide sequence ID" value="NZ_BAAFGK010000004.1"/>
</dbReference>
<accession>A0ABQ0C9B5</accession>
<organism evidence="2 3">
    <name type="scientific">Candidatus Magnetaquiglobus chichijimensis</name>
    <dbReference type="NCBI Taxonomy" id="3141448"/>
    <lineage>
        <taxon>Bacteria</taxon>
        <taxon>Pseudomonadati</taxon>
        <taxon>Pseudomonadota</taxon>
        <taxon>Magnetococcia</taxon>
        <taxon>Magnetococcales</taxon>
        <taxon>Candidatus Magnetaquicoccaceae</taxon>
        <taxon>Candidatus Magnetaquiglobus</taxon>
    </lineage>
</organism>
<proteinExistence type="predicted"/>
<evidence type="ECO:0000313" key="2">
    <source>
        <dbReference type="EMBL" id="GAB0057483.1"/>
    </source>
</evidence>
<comment type="caution">
    <text evidence="2">The sequence shown here is derived from an EMBL/GenBank/DDBJ whole genome shotgun (WGS) entry which is preliminary data.</text>
</comment>
<feature type="region of interest" description="Disordered" evidence="1">
    <location>
        <begin position="54"/>
        <end position="78"/>
    </location>
</feature>
<feature type="compositionally biased region" description="Basic and acidic residues" evidence="1">
    <location>
        <begin position="64"/>
        <end position="77"/>
    </location>
</feature>
<dbReference type="Proteomes" id="UP001628193">
    <property type="component" value="Unassembled WGS sequence"/>
</dbReference>
<keyword evidence="3" id="KW-1185">Reference proteome</keyword>
<evidence type="ECO:0000256" key="1">
    <source>
        <dbReference type="SAM" id="MobiDB-lite"/>
    </source>
</evidence>
<evidence type="ECO:0000313" key="3">
    <source>
        <dbReference type="Proteomes" id="UP001628193"/>
    </source>
</evidence>
<reference evidence="2 3" key="1">
    <citation type="submission" date="2024-09" db="EMBL/GenBank/DDBJ databases">
        <title>Draft genome sequence of Candidatus Magnetaquicoccaceae bacterium FCR-1.</title>
        <authorList>
            <person name="Shimoshige H."/>
            <person name="Shimamura S."/>
            <person name="Taoka A."/>
            <person name="Kobayashi H."/>
            <person name="Maekawa T."/>
        </authorList>
    </citation>
    <scope>NUCLEOTIDE SEQUENCE [LARGE SCALE GENOMIC DNA]</scope>
    <source>
        <strain evidence="2 3">FCR-1</strain>
    </source>
</reference>
<name>A0ABQ0C9B5_9PROT</name>
<protein>
    <recommendedName>
        <fullName evidence="4">General secretion pathway protein M</fullName>
    </recommendedName>
</protein>
<evidence type="ECO:0008006" key="4">
    <source>
        <dbReference type="Google" id="ProtNLM"/>
    </source>
</evidence>
<dbReference type="EMBL" id="BAAFGK010000004">
    <property type="protein sequence ID" value="GAB0057483.1"/>
    <property type="molecule type" value="Genomic_DNA"/>
</dbReference>
<sequence>MNESDKRLVLALALIASTLLMIVQGMSWIDESVQTWEAKAKAQESVRREVANLAGQIKARRGSGPREKTPAPSKPDEEAINSLLPWLEKETAAMQLGDKMQQIAPIPVKTNETPSLREKADLTLKGISMETAIRLLTRLESHSRLRVVRGDLKRAEKDAPGVSLSLEVGLL</sequence>
<gene>
    <name evidence="2" type="ORF">SIID45300_01811</name>
</gene>